<accession>A0ABD5QHI6</accession>
<evidence type="ECO:0000313" key="2">
    <source>
        <dbReference type="Proteomes" id="UP001595925"/>
    </source>
</evidence>
<evidence type="ECO:0000313" key="1">
    <source>
        <dbReference type="EMBL" id="MFC4989084.1"/>
    </source>
</evidence>
<dbReference type="AlphaFoldDB" id="A0ABD5QHI6"/>
<gene>
    <name evidence="1" type="ORF">ACFPFO_15180</name>
</gene>
<sequence length="98" mass="10546">MTGDDEALNHHYSLDEPLNLRAALESAAIEFLDVDKDRTVVIYQQAILMVTATEGSATTAQAIDVELWEPPAGGNADDHETILAGFVEELLAAVDSFS</sequence>
<reference evidence="1 2" key="1">
    <citation type="journal article" date="2019" name="Int. J. Syst. Evol. Microbiol.">
        <title>The Global Catalogue of Microorganisms (GCM) 10K type strain sequencing project: providing services to taxonomists for standard genome sequencing and annotation.</title>
        <authorList>
            <consortium name="The Broad Institute Genomics Platform"/>
            <consortium name="The Broad Institute Genome Sequencing Center for Infectious Disease"/>
            <person name="Wu L."/>
            <person name="Ma J."/>
        </authorList>
    </citation>
    <scope>NUCLEOTIDE SEQUENCE [LARGE SCALE GENOMIC DNA]</scope>
    <source>
        <strain evidence="1 2">CGMCC 1.15824</strain>
    </source>
</reference>
<keyword evidence="2" id="KW-1185">Reference proteome</keyword>
<organism evidence="1 2">
    <name type="scientific">Saliphagus infecundisoli</name>
    <dbReference type="NCBI Taxonomy" id="1849069"/>
    <lineage>
        <taxon>Archaea</taxon>
        <taxon>Methanobacteriati</taxon>
        <taxon>Methanobacteriota</taxon>
        <taxon>Stenosarchaea group</taxon>
        <taxon>Halobacteria</taxon>
        <taxon>Halobacteriales</taxon>
        <taxon>Natrialbaceae</taxon>
        <taxon>Saliphagus</taxon>
    </lineage>
</organism>
<dbReference type="RefSeq" id="WP_224829072.1">
    <property type="nucleotide sequence ID" value="NZ_JAIVEF010000014.1"/>
</dbReference>
<name>A0ABD5QHI6_9EURY</name>
<protein>
    <submittedName>
        <fullName evidence="1">Uncharacterized protein</fullName>
    </submittedName>
</protein>
<dbReference type="Proteomes" id="UP001595925">
    <property type="component" value="Unassembled WGS sequence"/>
</dbReference>
<comment type="caution">
    <text evidence="1">The sequence shown here is derived from an EMBL/GenBank/DDBJ whole genome shotgun (WGS) entry which is preliminary data.</text>
</comment>
<proteinExistence type="predicted"/>
<dbReference type="EMBL" id="JBHSJG010000040">
    <property type="protein sequence ID" value="MFC4989084.1"/>
    <property type="molecule type" value="Genomic_DNA"/>
</dbReference>